<keyword evidence="1" id="KW-1133">Transmembrane helix</keyword>
<dbReference type="GO" id="GO:0035556">
    <property type="term" value="P:intracellular signal transduction"/>
    <property type="evidence" value="ECO:0007669"/>
    <property type="project" value="InterPro"/>
</dbReference>
<evidence type="ECO:0000313" key="5">
    <source>
        <dbReference type="Proteomes" id="UP000306236"/>
    </source>
</evidence>
<organism evidence="4 5">
    <name type="scientific">Lampropedia aestuarii</name>
    <dbReference type="NCBI Taxonomy" id="2562762"/>
    <lineage>
        <taxon>Bacteria</taxon>
        <taxon>Pseudomonadati</taxon>
        <taxon>Pseudomonadota</taxon>
        <taxon>Betaproteobacteria</taxon>
        <taxon>Burkholderiales</taxon>
        <taxon>Comamonadaceae</taxon>
        <taxon>Lampropedia</taxon>
    </lineage>
</organism>
<dbReference type="EMBL" id="SSWX01000002">
    <property type="protein sequence ID" value="THJ35989.1"/>
    <property type="molecule type" value="Genomic_DNA"/>
</dbReference>
<dbReference type="GO" id="GO:0009190">
    <property type="term" value="P:cyclic nucleotide biosynthetic process"/>
    <property type="evidence" value="ECO:0007669"/>
    <property type="project" value="InterPro"/>
</dbReference>
<dbReference type="GO" id="GO:0004016">
    <property type="term" value="F:adenylate cyclase activity"/>
    <property type="evidence" value="ECO:0007669"/>
    <property type="project" value="UniProtKB-ARBA"/>
</dbReference>
<dbReference type="PROSITE" id="PS51085">
    <property type="entry name" value="2FE2S_FER_2"/>
    <property type="match status" value="1"/>
</dbReference>
<dbReference type="InterPro" id="IPR001041">
    <property type="entry name" value="2Fe-2S_ferredoxin-type"/>
</dbReference>
<dbReference type="PANTHER" id="PTHR43081:SF1">
    <property type="entry name" value="ADENYLATE CYCLASE, TERMINAL-DIFFERENTIATION SPECIFIC"/>
    <property type="match status" value="1"/>
</dbReference>
<dbReference type="AlphaFoldDB" id="A0A4S5BU41"/>
<dbReference type="Pfam" id="PF00111">
    <property type="entry name" value="Fer2"/>
    <property type="match status" value="1"/>
</dbReference>
<evidence type="ECO:0000259" key="2">
    <source>
        <dbReference type="PROSITE" id="PS50125"/>
    </source>
</evidence>
<dbReference type="InterPro" id="IPR012675">
    <property type="entry name" value="Beta-grasp_dom_sf"/>
</dbReference>
<dbReference type="InterPro" id="IPR001054">
    <property type="entry name" value="A/G_cyclase"/>
</dbReference>
<feature type="transmembrane region" description="Helical" evidence="1">
    <location>
        <begin position="104"/>
        <end position="128"/>
    </location>
</feature>
<dbReference type="Gene3D" id="3.10.20.30">
    <property type="match status" value="1"/>
</dbReference>
<evidence type="ECO:0000259" key="3">
    <source>
        <dbReference type="PROSITE" id="PS51085"/>
    </source>
</evidence>
<dbReference type="SMART" id="SM00044">
    <property type="entry name" value="CYCc"/>
    <property type="match status" value="1"/>
</dbReference>
<dbReference type="InterPro" id="IPR034804">
    <property type="entry name" value="SQR/QFR_C/D"/>
</dbReference>
<dbReference type="SUPFAM" id="SSF81343">
    <property type="entry name" value="Fumarate reductase respiratory complex transmembrane subunits"/>
    <property type="match status" value="1"/>
</dbReference>
<dbReference type="CDD" id="cd07302">
    <property type="entry name" value="CHD"/>
    <property type="match status" value="1"/>
</dbReference>
<keyword evidence="1" id="KW-0812">Transmembrane</keyword>
<dbReference type="PANTHER" id="PTHR43081">
    <property type="entry name" value="ADENYLATE CYCLASE, TERMINAL-DIFFERENTIATION SPECIFIC-RELATED"/>
    <property type="match status" value="1"/>
</dbReference>
<protein>
    <submittedName>
        <fullName evidence="4">Adenylate/guanylate cyclase domain-containing protein</fullName>
    </submittedName>
</protein>
<dbReference type="OrthoDB" id="9806704at2"/>
<feature type="domain" description="2Fe-2S ferredoxin-type" evidence="3">
    <location>
        <begin position="261"/>
        <end position="355"/>
    </location>
</feature>
<feature type="transmembrane region" description="Helical" evidence="1">
    <location>
        <begin position="74"/>
        <end position="92"/>
    </location>
</feature>
<keyword evidence="1" id="KW-0472">Membrane</keyword>
<dbReference type="Gene3D" id="3.30.70.1230">
    <property type="entry name" value="Nucleotide cyclase"/>
    <property type="match status" value="1"/>
</dbReference>
<dbReference type="InterPro" id="IPR050697">
    <property type="entry name" value="Adenylyl/Guanylyl_Cyclase_3/4"/>
</dbReference>
<dbReference type="InterPro" id="IPR036010">
    <property type="entry name" value="2Fe-2S_ferredoxin-like_sf"/>
</dbReference>
<feature type="transmembrane region" description="Helical" evidence="1">
    <location>
        <begin position="184"/>
        <end position="203"/>
    </location>
</feature>
<proteinExistence type="predicted"/>
<dbReference type="Pfam" id="PF00211">
    <property type="entry name" value="Guanylate_cyc"/>
    <property type="match status" value="1"/>
</dbReference>
<evidence type="ECO:0000313" key="4">
    <source>
        <dbReference type="EMBL" id="THJ35989.1"/>
    </source>
</evidence>
<dbReference type="GO" id="GO:0016020">
    <property type="term" value="C:membrane"/>
    <property type="evidence" value="ECO:0007669"/>
    <property type="project" value="InterPro"/>
</dbReference>
<sequence>MPFFVLLSSGLSAFKTRCAQGLSVRSLRWYSGWILFAYVLLHLLNHATGLVSLSAAETMRIWVHSLWRSTAGTLLLYGALVLHAALALVAVAQRRTWRMPLAEAVRLAFGLMLPLLMSGHIVATRWASANFGVINSYERIVAALWTPWSASIQTALLIVAWVHGCMGLHFAFRARRGWQHYQPILLSAAVLLPVLASLGVLAMGREMDAANTVALPASAAAAQSARWMKWGLRWGWCLLLGLALIGPWLLRHWRQRTTQAQRIQVHYPERVVAVPVGYSILEASRAHGIAHLSLCGGRARCSTCRVRVRSVNGFLPEASADERRTLDRVRASADVRLACQLRPQSDVYVTPLFNSTTAKAHAHDSIEQEVVVFFIDLRQWSALSDQQWPTDLSWLLSGYFSIVGAAIQDSGGIANQFIGDSVMAIFGHDTELPTAAQQALKAAARIEQQMDEWSETLMAKFGQRLNFGIGIHAGNVLLGQVGFDKTTTFTAVGEVVNTTSRLQDHSKIAQVRLVVSAKVAELAGIDHLLGYAQAVQLRGRSQALQVYSVAHPSALYQL</sequence>
<dbReference type="Proteomes" id="UP000306236">
    <property type="component" value="Unassembled WGS sequence"/>
</dbReference>
<dbReference type="InterPro" id="IPR029787">
    <property type="entry name" value="Nucleotide_cyclase"/>
</dbReference>
<feature type="domain" description="Guanylate cyclase" evidence="2">
    <location>
        <begin position="371"/>
        <end position="503"/>
    </location>
</feature>
<evidence type="ECO:0000256" key="1">
    <source>
        <dbReference type="SAM" id="Phobius"/>
    </source>
</evidence>
<keyword evidence="5" id="KW-1185">Reference proteome</keyword>
<dbReference type="PROSITE" id="PS50125">
    <property type="entry name" value="GUANYLATE_CYCLASE_2"/>
    <property type="match status" value="1"/>
</dbReference>
<gene>
    <name evidence="4" type="ORF">E8K88_01555</name>
</gene>
<dbReference type="SUPFAM" id="SSF54292">
    <property type="entry name" value="2Fe-2S ferredoxin-like"/>
    <property type="match status" value="1"/>
</dbReference>
<dbReference type="SUPFAM" id="SSF55073">
    <property type="entry name" value="Nucleotide cyclase"/>
    <property type="match status" value="1"/>
</dbReference>
<dbReference type="CDD" id="cd00207">
    <property type="entry name" value="fer2"/>
    <property type="match status" value="1"/>
</dbReference>
<feature type="transmembrane region" description="Helical" evidence="1">
    <location>
        <begin position="233"/>
        <end position="250"/>
    </location>
</feature>
<feature type="transmembrane region" description="Helical" evidence="1">
    <location>
        <begin position="148"/>
        <end position="172"/>
    </location>
</feature>
<dbReference type="GO" id="GO:0051536">
    <property type="term" value="F:iron-sulfur cluster binding"/>
    <property type="evidence" value="ECO:0007669"/>
    <property type="project" value="InterPro"/>
</dbReference>
<name>A0A4S5BU41_9BURK</name>
<accession>A0A4S5BU41</accession>
<reference evidence="4 5" key="1">
    <citation type="submission" date="2019-04" db="EMBL/GenBank/DDBJ databases">
        <title>Lampropedia sp YIM MLB12 draf genome.</title>
        <authorList>
            <person name="Wang Y.-X."/>
        </authorList>
    </citation>
    <scope>NUCLEOTIDE SEQUENCE [LARGE SCALE GENOMIC DNA]</scope>
    <source>
        <strain evidence="4 5">YIM MLB12</strain>
    </source>
</reference>
<dbReference type="RefSeq" id="WP_136404894.1">
    <property type="nucleotide sequence ID" value="NZ_SSWX01000002.1"/>
</dbReference>
<comment type="caution">
    <text evidence="4">The sequence shown here is derived from an EMBL/GenBank/DDBJ whole genome shotgun (WGS) entry which is preliminary data.</text>
</comment>